<evidence type="ECO:0000313" key="7">
    <source>
        <dbReference type="EMBL" id="CAG12046.1"/>
    </source>
</evidence>
<dbReference type="CDD" id="cd19941">
    <property type="entry name" value="TIL"/>
    <property type="match status" value="5"/>
</dbReference>
<sequence length="1763" mass="192174">IKCPANSHYELCGSACPATCSEPNAPSKCKRPCVQTCTCNNGFVLSENRCVRASSCGCTYEGRYIPAGESFWADTACRQWCKCNPGDRKLKCVDKSCRAGEQCKLINGVRKCHTLSQSTCHSRGDPHYLTFDKKRFDFQGTCVYQLAALCNNNTELEHFEVRVQNEHRHNKIVSFTKLVEIKVYSLSIIITTSYKGKILVNNQLVNLPVTLDEGRIVVQKNGGYGAVTTDFGLKVTFDWGSQASVTLPGTYQGAVCGLCGNYNGEHADDLVPKNGGKPVSPPDFGNSWQVAEIPGCVGGCKGVCPKCDINQKIQYEQKNFCGIIKDPSGPFRECHSIVNPAEFFEDCVFDVCLYKGRQNVLCEAVASYIDACQNAGAKVYNWRTSQFCAMKCPVHSHYELCASGCQTSCMSLVSPVACISKCKEGCSCDDGYVLSGDVCVPMSKCGCLYGGRYYQSGQVFYPSGQCQEQCKCKLDGEVECKEFKCGPNEECKIVKGIQKCQPVGSAVCQAAGDPHYTSYDGLKFDFQGTCTYTLSKSCGTKGSNLVDFAVKVENVAWERNKVVSVTKLVAVEVYGFTVIMKHKMSGILVNDVLTPLPVNLNDGAVKVYKQGNRYYIKTDFELTVTYDLVYHVTVAVPGNYKGKVCGLCGNYNDDKKDDFSHPNGVILKDVNSFGASWKVNIPGVTCTNGCTAANCPNCKAPHKALFSQSTYCGIMTAPNGPFKTCHKKLDPKLFFDDCVFDVCASNGEGTVLCNSVAAYAFSCHKAGVDIKNWQTSSFCPMNCPPHSHYEECTSPCQRSCPFPDKVEVCTRNCVESCVCDRGYVLSGGVCVLQSKCGCTYEGRYYEPGQRFWADEKCGRRCECDTTLGLVKCQAASCSAKEVCTLVDGVRTCVATSQATCSASGDPHYHTFDGRGFNFQGTCVYQLVRLCSGREGLEPFNVTVQNDHRGSTAVSFTKTVKLYIYGIILTLSRQYPKRILLNDELAMLPLEYSDKLKVSGGSRAVVSTAAGITVTFDWGSTVRVTLPSTYQGAVCGLCGDYNGKNGDDLTMSNGQTTKSGDEFGKSWLVALTAGCSSACVGPRCQECSDQKKSKFGDQNYCGVIANKAGPFKNCHKKVDPGPFLQDCVYDACQYHGHFGAICDAIQTYASACQSNGITIDTWRRQNFCPMACPVNSHYTLCASACPTTCASLTSLNKCHKACVEGCECNEGHLLSGDTCVPVKDCGCSYQGRYYKKGDIFYPSSQCEEKCVCGVTGAVICQKNKCPNGEQCKLLNGVHGCHPIKHDKCVASGDPHYISFDKKRFDFQGTCTYVLAKPCNLGQSSLPAFTVIQGNQKYGNGKVAVTKTITVQVFGYDITIKQGMSWKVILNNELVNLPLSLDNGRVQVTQQGKNIIVQTDFGLKVLYNAVYYVEVIVPSSYQQKMCGLCGNNNNNPGDDFKLPNGKITTNIDEFGKSWALDKESQGCEGCGKQCPVCPPDKEALYKKTDSCGIISDPEGPFKACHKVIDPAPYLSHCVFDVCATSGNKDTQCNNVMAYALACQGEGVQIQPWRSNSFCPASCPPNSHYELSGSTCGGSCASFIRQFPCSEKSFEGCHCNPGFVFDANKCVPLENCGCVYNGRYLRSNEQWFRVVVDTRVCKKGASPTVATLYVFFKDTTVAVNSQHIIWVNGKKESRPSKLANNLSIQRTGNAVVIDVTPDVRVTYSKSQELTVTVSGILTNKLCGACGNNNDELKDDMWTADGKATKKVDDIVASWSAGDFSKW</sequence>
<evidence type="ECO:0000256" key="1">
    <source>
        <dbReference type="ARBA" id="ARBA00004613"/>
    </source>
</evidence>
<dbReference type="InterPro" id="IPR014853">
    <property type="entry name" value="VWF/SSPO/ZAN-like_Cys-rich_dom"/>
</dbReference>
<dbReference type="HOGENOM" id="CLU_001167_0_0_1"/>
<reference evidence="7" key="1">
    <citation type="journal article" date="2004" name="Nature">
        <title>Genome duplication in the teleost fish Tetraodon nigroviridis reveals the early vertebrate proto-karyotype.</title>
        <authorList>
            <person name="Jaillon O."/>
            <person name="Aury J.-M."/>
            <person name="Brunet F."/>
            <person name="Petit J.-L."/>
            <person name="Stange-Thomann N."/>
            <person name="Mauceli E."/>
            <person name="Bouneau L."/>
            <person name="Fischer C."/>
            <person name="Ozouf-Costaz C."/>
            <person name="Bernot A."/>
            <person name="Nicaud S."/>
            <person name="Jaffe D."/>
            <person name="Fisher S."/>
            <person name="Lutfalla G."/>
            <person name="Dossat C."/>
            <person name="Segurens B."/>
            <person name="Dasilva C."/>
            <person name="Salanoubat M."/>
            <person name="Levy M."/>
            <person name="Boudet N."/>
            <person name="Castellano S."/>
            <person name="Anthouard V."/>
            <person name="Jubin C."/>
            <person name="Castelli V."/>
            <person name="Katinka M."/>
            <person name="Vacherie B."/>
            <person name="Biemont C."/>
            <person name="Skalli Z."/>
            <person name="Cattolico L."/>
            <person name="Poulain J."/>
            <person name="De Berardinis V."/>
            <person name="Cruaud C."/>
            <person name="Duprat S."/>
            <person name="Brottier P."/>
            <person name="Coutanceau J.-P."/>
            <person name="Gouzy J."/>
            <person name="Parra G."/>
            <person name="Lardier G."/>
            <person name="Chapple C."/>
            <person name="McKernan K.J."/>
            <person name="McEwan P."/>
            <person name="Bosak S."/>
            <person name="Kellis M."/>
            <person name="Volff J.-N."/>
            <person name="Guigo R."/>
            <person name="Zody M.C."/>
            <person name="Mesirov J."/>
            <person name="Lindblad-Toh K."/>
            <person name="Birren B."/>
            <person name="Nusbaum C."/>
            <person name="Kahn D."/>
            <person name="Robinson-Rechavi M."/>
            <person name="Laudet V."/>
            <person name="Schachter V."/>
            <person name="Quetier F."/>
            <person name="Saurin W."/>
            <person name="Scarpelli C."/>
            <person name="Wincker P."/>
            <person name="Lander E.S."/>
            <person name="Weissenbach J."/>
            <person name="Roest Crollius H."/>
        </authorList>
    </citation>
    <scope>NUCLEOTIDE SEQUENCE [LARGE SCALE GENOMIC DNA]</scope>
</reference>
<dbReference type="Pfam" id="PF08742">
    <property type="entry name" value="C8"/>
    <property type="match status" value="4"/>
</dbReference>
<dbReference type="OrthoDB" id="6236007at2759"/>
<feature type="domain" description="VWFD" evidence="6">
    <location>
        <begin position="118"/>
        <end position="297"/>
    </location>
</feature>
<reference evidence="7" key="2">
    <citation type="submission" date="2004-02" db="EMBL/GenBank/DDBJ databases">
        <authorList>
            <consortium name="Genoscope"/>
            <consortium name="Whitehead Institute Centre for Genome Research"/>
        </authorList>
    </citation>
    <scope>NUCLEOTIDE SEQUENCE</scope>
</reference>
<dbReference type="SMART" id="SM00216">
    <property type="entry name" value="VWD"/>
    <property type="match status" value="5"/>
</dbReference>
<dbReference type="PROSITE" id="PS51233">
    <property type="entry name" value="VWFD"/>
    <property type="match status" value="5"/>
</dbReference>
<dbReference type="SUPFAM" id="SSF57567">
    <property type="entry name" value="Serine protease inhibitors"/>
    <property type="match status" value="5"/>
</dbReference>
<dbReference type="Pfam" id="PF00094">
    <property type="entry name" value="VWD"/>
    <property type="match status" value="5"/>
</dbReference>
<keyword evidence="3" id="KW-0677">Repeat</keyword>
<dbReference type="Pfam" id="PF01826">
    <property type="entry name" value="TIL"/>
    <property type="match status" value="5"/>
</dbReference>
<evidence type="ECO:0000256" key="2">
    <source>
        <dbReference type="ARBA" id="ARBA00022525"/>
    </source>
</evidence>
<keyword evidence="4" id="KW-1015">Disulfide bond</keyword>
<dbReference type="PANTHER" id="PTHR11339">
    <property type="entry name" value="EXTRACELLULAR MATRIX GLYCOPROTEIN RELATED"/>
    <property type="match status" value="1"/>
</dbReference>
<evidence type="ECO:0000256" key="4">
    <source>
        <dbReference type="ARBA" id="ARBA00023157"/>
    </source>
</evidence>
<keyword evidence="2" id="KW-0964">Secreted</keyword>
<name>Q4RHT6_TETNG</name>
<evidence type="ECO:0000256" key="5">
    <source>
        <dbReference type="ARBA" id="ARBA00023180"/>
    </source>
</evidence>
<dbReference type="SMART" id="SM00215">
    <property type="entry name" value="VWC_out"/>
    <property type="match status" value="4"/>
</dbReference>
<feature type="domain" description="VWFD" evidence="6">
    <location>
        <begin position="1285"/>
        <end position="1466"/>
    </location>
</feature>
<dbReference type="InterPro" id="IPR002919">
    <property type="entry name" value="TIL_dom"/>
</dbReference>
<dbReference type="InterPro" id="IPR001846">
    <property type="entry name" value="VWF_type-D"/>
</dbReference>
<dbReference type="Pfam" id="PF12714">
    <property type="entry name" value="TILa"/>
    <property type="match status" value="4"/>
</dbReference>
<feature type="domain" description="VWFD" evidence="6">
    <location>
        <begin position="1571"/>
        <end position="1763"/>
    </location>
</feature>
<keyword evidence="5" id="KW-0325">Glycoprotein</keyword>
<dbReference type="EMBL" id="CAAE01015044">
    <property type="protein sequence ID" value="CAG12046.1"/>
    <property type="molecule type" value="Genomic_DNA"/>
</dbReference>
<comment type="subcellular location">
    <subcellularLocation>
        <location evidence="1">Secreted</location>
    </subcellularLocation>
</comment>
<accession>Q4RHT6</accession>
<comment type="caution">
    <text evidence="7">The sequence shown here is derived from an EMBL/GenBank/DDBJ whole genome shotgun (WGS) entry which is preliminary data.</text>
</comment>
<dbReference type="KEGG" id="tng:GSTEN00034178G001"/>
<evidence type="ECO:0000256" key="3">
    <source>
        <dbReference type="ARBA" id="ARBA00022737"/>
    </source>
</evidence>
<feature type="domain" description="VWFD" evidence="6">
    <location>
        <begin position="898"/>
        <end position="1075"/>
    </location>
</feature>
<feature type="non-terminal residue" evidence="7">
    <location>
        <position position="1763"/>
    </location>
</feature>
<dbReference type="InterPro" id="IPR050780">
    <property type="entry name" value="Mucin_vWF_Thrombospondin_sf"/>
</dbReference>
<dbReference type="Gene3D" id="2.10.25.10">
    <property type="entry name" value="Laminin"/>
    <property type="match status" value="5"/>
</dbReference>
<dbReference type="FunFam" id="2.10.25.10:FF:000153">
    <property type="entry name" value="MUC5B isoform 1"/>
    <property type="match status" value="1"/>
</dbReference>
<proteinExistence type="predicted"/>
<dbReference type="SMART" id="SM00832">
    <property type="entry name" value="C8"/>
    <property type="match status" value="4"/>
</dbReference>
<dbReference type="PANTHER" id="PTHR11339:SF244">
    <property type="entry name" value="IGGFC-BINDING PROTEIN"/>
    <property type="match status" value="1"/>
</dbReference>
<feature type="domain" description="VWFD" evidence="6">
    <location>
        <begin position="506"/>
        <end position="687"/>
    </location>
</feature>
<protein>
    <submittedName>
        <fullName evidence="7">(spotted green pufferfish) hypothetical protein</fullName>
    </submittedName>
</protein>
<gene>
    <name evidence="7" type="ORF">GSTENG00034178001</name>
</gene>
<dbReference type="InterPro" id="IPR001007">
    <property type="entry name" value="VWF_dom"/>
</dbReference>
<dbReference type="InterPro" id="IPR036084">
    <property type="entry name" value="Ser_inhib-like_sf"/>
</dbReference>
<dbReference type="FunFam" id="2.10.25.10:FF:000055">
    <property type="entry name" value="alpha-tectorin isoform X1"/>
    <property type="match status" value="3"/>
</dbReference>
<organism evidence="7">
    <name type="scientific">Tetraodon nigroviridis</name>
    <name type="common">Spotted green pufferfish</name>
    <name type="synonym">Chelonodon nigroviridis</name>
    <dbReference type="NCBI Taxonomy" id="99883"/>
    <lineage>
        <taxon>Eukaryota</taxon>
        <taxon>Metazoa</taxon>
        <taxon>Chordata</taxon>
        <taxon>Craniata</taxon>
        <taxon>Vertebrata</taxon>
        <taxon>Euteleostomi</taxon>
        <taxon>Actinopterygii</taxon>
        <taxon>Neopterygii</taxon>
        <taxon>Teleostei</taxon>
        <taxon>Neoteleostei</taxon>
        <taxon>Acanthomorphata</taxon>
        <taxon>Eupercaria</taxon>
        <taxon>Tetraodontiformes</taxon>
        <taxon>Tetradontoidea</taxon>
        <taxon>Tetraodontidae</taxon>
        <taxon>Tetraodon</taxon>
    </lineage>
</organism>
<evidence type="ECO:0000259" key="6">
    <source>
        <dbReference type="PROSITE" id="PS51233"/>
    </source>
</evidence>
<dbReference type="InterPro" id="IPR025615">
    <property type="entry name" value="TILa_dom"/>
</dbReference>
<dbReference type="GO" id="GO:0005576">
    <property type="term" value="C:extracellular region"/>
    <property type="evidence" value="ECO:0007669"/>
    <property type="project" value="UniProtKB-SubCell"/>
</dbReference>